<dbReference type="EMBL" id="CP029190">
    <property type="protein sequence ID" value="QES48934.1"/>
    <property type="molecule type" value="Genomic_DNA"/>
</dbReference>
<reference evidence="2 3" key="1">
    <citation type="submission" date="2018-05" db="EMBL/GenBank/DDBJ databases">
        <title>Streptomyces venezuelae.</title>
        <authorList>
            <person name="Kim W."/>
            <person name="Lee N."/>
            <person name="Cho B.-K."/>
        </authorList>
    </citation>
    <scope>NUCLEOTIDE SEQUENCE [LARGE SCALE GENOMIC DNA]</scope>
    <source>
        <strain evidence="2 3">ATCC 21782</strain>
    </source>
</reference>
<feature type="transmembrane region" description="Helical" evidence="1">
    <location>
        <begin position="21"/>
        <end position="40"/>
    </location>
</feature>
<organism evidence="2 3">
    <name type="scientific">Streptomyces venezuelae</name>
    <dbReference type="NCBI Taxonomy" id="54571"/>
    <lineage>
        <taxon>Bacteria</taxon>
        <taxon>Bacillati</taxon>
        <taxon>Actinomycetota</taxon>
        <taxon>Actinomycetes</taxon>
        <taxon>Kitasatosporales</taxon>
        <taxon>Streptomycetaceae</taxon>
        <taxon>Streptomyces</taxon>
    </lineage>
</organism>
<accession>A0A5P2D1B8</accession>
<keyword evidence="1" id="KW-1133">Transmembrane helix</keyword>
<gene>
    <name evidence="2" type="ORF">DEJ50_15035</name>
</gene>
<feature type="transmembrane region" description="Helical" evidence="1">
    <location>
        <begin position="46"/>
        <end position="67"/>
    </location>
</feature>
<evidence type="ECO:0000313" key="2">
    <source>
        <dbReference type="EMBL" id="QES48934.1"/>
    </source>
</evidence>
<sequence>MARDAEAGDVTAGRRRRIRRSAIAGSCTMGGVFAAKISIAGFGAEFAWWLVVPLAVLFGAGGAWAGARSGREDGIRAEALEPGEIVLSGYAVLPVTEAGRLHGSFEVSPYQLRVTNRRLQFWNRAELLWSHPWRAIDLTAEDTWLLVHHREQVIAELLVHTPDGSPTELLLAATRLRARSPHI</sequence>
<dbReference type="AlphaFoldDB" id="A0A5P2D1B8"/>
<protein>
    <recommendedName>
        <fullName evidence="4">PH domain-containing protein</fullName>
    </recommendedName>
</protein>
<evidence type="ECO:0008006" key="4">
    <source>
        <dbReference type="Google" id="ProtNLM"/>
    </source>
</evidence>
<proteinExistence type="predicted"/>
<name>A0A5P2D1B8_STRVZ</name>
<keyword evidence="1" id="KW-0812">Transmembrane</keyword>
<evidence type="ECO:0000256" key="1">
    <source>
        <dbReference type="SAM" id="Phobius"/>
    </source>
</evidence>
<dbReference type="Proteomes" id="UP000325211">
    <property type="component" value="Chromosome"/>
</dbReference>
<keyword evidence="1" id="KW-0472">Membrane</keyword>
<evidence type="ECO:0000313" key="3">
    <source>
        <dbReference type="Proteomes" id="UP000325211"/>
    </source>
</evidence>